<organism evidence="1 2">
    <name type="scientific">Fulvimarina pelagi HTCC2506</name>
    <dbReference type="NCBI Taxonomy" id="314231"/>
    <lineage>
        <taxon>Bacteria</taxon>
        <taxon>Pseudomonadati</taxon>
        <taxon>Pseudomonadota</taxon>
        <taxon>Alphaproteobacteria</taxon>
        <taxon>Hyphomicrobiales</taxon>
        <taxon>Aurantimonadaceae</taxon>
        <taxon>Fulvimarina</taxon>
    </lineage>
</organism>
<evidence type="ECO:0000313" key="2">
    <source>
        <dbReference type="Proteomes" id="UP000004310"/>
    </source>
</evidence>
<dbReference type="Proteomes" id="UP000004310">
    <property type="component" value="Unassembled WGS sequence"/>
</dbReference>
<proteinExistence type="predicted"/>
<dbReference type="HOGENOM" id="CLU_3403694_0_0_5"/>
<name>Q0G627_9HYPH</name>
<protein>
    <submittedName>
        <fullName evidence="1">Uncharacterized protein</fullName>
    </submittedName>
</protein>
<dbReference type="EMBL" id="AATP01000001">
    <property type="protein sequence ID" value="EAU42887.1"/>
    <property type="molecule type" value="Genomic_DNA"/>
</dbReference>
<dbReference type="AlphaFoldDB" id="Q0G627"/>
<reference evidence="1 2" key="1">
    <citation type="journal article" date="2010" name="J. Bacteriol.">
        <title>Genome sequence of Fulvimarina pelagi HTCC2506T, a Mn(II)-oxidizing alphaproteobacterium possessing an aerobic anoxygenic photosynthetic gene cluster and Xanthorhodopsin.</title>
        <authorList>
            <person name="Kang I."/>
            <person name="Oh H.M."/>
            <person name="Lim S.I."/>
            <person name="Ferriera S."/>
            <person name="Giovannoni S.J."/>
            <person name="Cho J.C."/>
        </authorList>
    </citation>
    <scope>NUCLEOTIDE SEQUENCE [LARGE SCALE GENOMIC DNA]</scope>
    <source>
        <strain evidence="1 2">HTCC2506</strain>
    </source>
</reference>
<keyword evidence="2" id="KW-1185">Reference proteome</keyword>
<sequence length="30" mass="3521">MHQHAMVHFGFRRSIKRLLARLGLFKMPAA</sequence>
<gene>
    <name evidence="1" type="ORF">FP2506_08596</name>
</gene>
<evidence type="ECO:0000313" key="1">
    <source>
        <dbReference type="EMBL" id="EAU42887.1"/>
    </source>
</evidence>
<accession>Q0G627</accession>
<comment type="caution">
    <text evidence="1">The sequence shown here is derived from an EMBL/GenBank/DDBJ whole genome shotgun (WGS) entry which is preliminary data.</text>
</comment>